<dbReference type="SMART" id="SM00028">
    <property type="entry name" value="TPR"/>
    <property type="match status" value="4"/>
</dbReference>
<dbReference type="RefSeq" id="WP_007040644.1">
    <property type="nucleotide sequence ID" value="NZ_AFWT01000011.1"/>
</dbReference>
<feature type="repeat" description="TPR" evidence="3">
    <location>
        <begin position="534"/>
        <end position="567"/>
    </location>
</feature>
<dbReference type="InterPro" id="IPR027417">
    <property type="entry name" value="P-loop_NTPase"/>
</dbReference>
<sequence>MLAQDARVCARGSYPLRDWLVPVLYQQEALVLPVAELRFAPERVERLPEEARKLGDYGFIGRQRAIQALERAVLTQPQAALLIHGMAGVGKSTLVMGYLRWLEQTQGLGDPEEGAPFASVLWLGFEDIRSAEFVVNALVEPLFGHAATAAPLDEKLPALTQALRDTPLLIVWDNFESAAGIPGTEVTPQLPETDRQQLGALIKGLRGGKSRLLLTSRSRETWLATTAVYRLPLGGLQGEERWEYCNAVVADLGLRPKREDAHYGALMDALDGHPLAMRAVLLRLGETSAETLLAELEAAFAGSEGDESTRRIFAALALLDAGLPDAFAPLLQLIGLHRRYVDIDDLEQIAERAGTPVTRETLNPCLAALETGGLLHHEGQGIYRMHPALSGFLADRHPATEAAQRGFVDFMGRYADQLAPKELHEQRGHFAIHGASFHQALGLASGLGMQVPVLALTQSLAAFALNRRDLAAARQLFEAQATQAEAADNQEMLAGAYHQLGVIAEEQRDFASAEAWYRKSLAIKEQQGNAHGAATSYHQLGMIAEEQRDFASAEAWYRKSLAIKEQQGNAHGAATSYHQLGRIAEEQRDFASAEAWYRKALAIDEQQGNAHGAATSYHQLGRIAHEQRDFASAGAWFLKAIERLAQSNDSHYLGIAVRNFARPLQAADAPVQTALRQDWREAGLDRLITLEDLERQLREQEPND</sequence>
<dbReference type="OrthoDB" id="5618688at2"/>
<evidence type="ECO:0000313" key="5">
    <source>
        <dbReference type="Proteomes" id="UP000004200"/>
    </source>
</evidence>
<proteinExistence type="predicted"/>
<dbReference type="PROSITE" id="PS50005">
    <property type="entry name" value="TPR"/>
    <property type="match status" value="2"/>
</dbReference>
<dbReference type="eggNOG" id="COG0457">
    <property type="taxonomic scope" value="Bacteria"/>
</dbReference>
<dbReference type="SUPFAM" id="SSF48452">
    <property type="entry name" value="TPR-like"/>
    <property type="match status" value="1"/>
</dbReference>
<evidence type="ECO:0000256" key="1">
    <source>
        <dbReference type="ARBA" id="ARBA00022737"/>
    </source>
</evidence>
<evidence type="ECO:0000256" key="3">
    <source>
        <dbReference type="PROSITE-ProRule" id="PRU00339"/>
    </source>
</evidence>
<protein>
    <submittedName>
        <fullName evidence="4">Tetratricopeptide TPR_2 repeat-containing protein</fullName>
    </submittedName>
</protein>
<reference evidence="4 5" key="1">
    <citation type="submission" date="2011-06" db="EMBL/GenBank/DDBJ databases">
        <title>The draft genome of Thiorhodococcus drewsii AZ1.</title>
        <authorList>
            <consortium name="US DOE Joint Genome Institute (JGI-PGF)"/>
            <person name="Lucas S."/>
            <person name="Han J."/>
            <person name="Lapidus A."/>
            <person name="Cheng J.-F."/>
            <person name="Goodwin L."/>
            <person name="Pitluck S."/>
            <person name="Peters L."/>
            <person name="Land M.L."/>
            <person name="Hauser L."/>
            <person name="Vogl K."/>
            <person name="Liu Z."/>
            <person name="Imhoff J."/>
            <person name="Thiel V."/>
            <person name="Frigaard N.-U."/>
            <person name="Bryant D.A."/>
            <person name="Woyke T.J."/>
        </authorList>
    </citation>
    <scope>NUCLEOTIDE SEQUENCE [LARGE SCALE GENOMIC DNA]</scope>
    <source>
        <strain evidence="4 5">AZ1</strain>
    </source>
</reference>
<dbReference type="PANTHER" id="PTHR45641:SF19">
    <property type="entry name" value="NEPHROCYSTIN-3"/>
    <property type="match status" value="1"/>
</dbReference>
<dbReference type="Gene3D" id="3.40.50.300">
    <property type="entry name" value="P-loop containing nucleotide triphosphate hydrolases"/>
    <property type="match status" value="1"/>
</dbReference>
<dbReference type="InterPro" id="IPR011990">
    <property type="entry name" value="TPR-like_helical_dom_sf"/>
</dbReference>
<dbReference type="STRING" id="765913.ThidrDRAFT_1930"/>
<accession>G2E0V7</accession>
<evidence type="ECO:0000256" key="2">
    <source>
        <dbReference type="ARBA" id="ARBA00022803"/>
    </source>
</evidence>
<feature type="repeat" description="TPR" evidence="3">
    <location>
        <begin position="574"/>
        <end position="607"/>
    </location>
</feature>
<keyword evidence="2 3" id="KW-0802">TPR repeat</keyword>
<dbReference type="Proteomes" id="UP000004200">
    <property type="component" value="Unassembled WGS sequence"/>
</dbReference>
<dbReference type="Gene3D" id="1.25.40.10">
    <property type="entry name" value="Tetratricopeptide repeat domain"/>
    <property type="match status" value="2"/>
</dbReference>
<dbReference type="Pfam" id="PF13374">
    <property type="entry name" value="TPR_10"/>
    <property type="match status" value="1"/>
</dbReference>
<evidence type="ECO:0000313" key="4">
    <source>
        <dbReference type="EMBL" id="EGV31729.1"/>
    </source>
</evidence>
<dbReference type="AlphaFoldDB" id="G2E0V7"/>
<comment type="caution">
    <text evidence="4">The sequence shown here is derived from an EMBL/GenBank/DDBJ whole genome shotgun (WGS) entry which is preliminary data.</text>
</comment>
<keyword evidence="1" id="KW-0677">Repeat</keyword>
<dbReference type="PANTHER" id="PTHR45641">
    <property type="entry name" value="TETRATRICOPEPTIDE REPEAT PROTEIN (AFU_ORTHOLOGUE AFUA_6G03870)"/>
    <property type="match status" value="1"/>
</dbReference>
<gene>
    <name evidence="4" type="ORF">ThidrDRAFT_1930</name>
</gene>
<keyword evidence="5" id="KW-1185">Reference proteome</keyword>
<dbReference type="InterPro" id="IPR019734">
    <property type="entry name" value="TPR_rpt"/>
</dbReference>
<dbReference type="Pfam" id="PF13424">
    <property type="entry name" value="TPR_12"/>
    <property type="match status" value="1"/>
</dbReference>
<dbReference type="EMBL" id="AFWT01000011">
    <property type="protein sequence ID" value="EGV31729.1"/>
    <property type="molecule type" value="Genomic_DNA"/>
</dbReference>
<organism evidence="4 5">
    <name type="scientific">Thiorhodococcus drewsii AZ1</name>
    <dbReference type="NCBI Taxonomy" id="765913"/>
    <lineage>
        <taxon>Bacteria</taxon>
        <taxon>Pseudomonadati</taxon>
        <taxon>Pseudomonadota</taxon>
        <taxon>Gammaproteobacteria</taxon>
        <taxon>Chromatiales</taxon>
        <taxon>Chromatiaceae</taxon>
        <taxon>Thiorhodococcus</taxon>
    </lineage>
</organism>
<dbReference type="Pfam" id="PF13181">
    <property type="entry name" value="TPR_8"/>
    <property type="match status" value="1"/>
</dbReference>
<dbReference type="PATRIC" id="fig|765913.3.peg.1961"/>
<dbReference type="SUPFAM" id="SSF52540">
    <property type="entry name" value="P-loop containing nucleoside triphosphate hydrolases"/>
    <property type="match status" value="1"/>
</dbReference>
<name>G2E0V7_9GAMM</name>